<dbReference type="EMBL" id="CAACVG010004589">
    <property type="protein sequence ID" value="VEN38501.1"/>
    <property type="molecule type" value="Genomic_DNA"/>
</dbReference>
<protein>
    <submittedName>
        <fullName evidence="2">Uncharacterized protein</fullName>
    </submittedName>
</protein>
<dbReference type="AlphaFoldDB" id="A0A653BT55"/>
<keyword evidence="3" id="KW-1185">Reference proteome</keyword>
<feature type="compositionally biased region" description="Polar residues" evidence="1">
    <location>
        <begin position="113"/>
        <end position="127"/>
    </location>
</feature>
<reference evidence="2 3" key="1">
    <citation type="submission" date="2019-01" db="EMBL/GenBank/DDBJ databases">
        <authorList>
            <person name="Sayadi A."/>
        </authorList>
    </citation>
    <scope>NUCLEOTIDE SEQUENCE [LARGE SCALE GENOMIC DNA]</scope>
</reference>
<feature type="region of interest" description="Disordered" evidence="1">
    <location>
        <begin position="184"/>
        <end position="228"/>
    </location>
</feature>
<feature type="compositionally biased region" description="Basic and acidic residues" evidence="1">
    <location>
        <begin position="10"/>
        <end position="20"/>
    </location>
</feature>
<proteinExistence type="predicted"/>
<feature type="region of interest" description="Disordered" evidence="1">
    <location>
        <begin position="1"/>
        <end position="167"/>
    </location>
</feature>
<accession>A0A653BT55</accession>
<sequence length="228" mass="25992">MVNLLFSKLPNEEIRPEKPSAPRGSVEIVEHKAADSEEDNDESNQAQIQENVQSTNPDNVEIKSEKVDTDEEKLKTETETESYTTESKDTASVEESSETSDTMPEMKKEPVNLDTQDSLEMPSTAQEFSEDLYDELSMEVKIDKTGKAKRDYSRTKKKEDSKEDHGFDMLLAIEKAQLEDAELTEETLSDNTTELEKKDSKSQLLKSENERSNSPWTEDEDVSKVKRR</sequence>
<name>A0A653BT55_CALMS</name>
<feature type="compositionally biased region" description="Polar residues" evidence="1">
    <location>
        <begin position="43"/>
        <end position="58"/>
    </location>
</feature>
<evidence type="ECO:0000256" key="1">
    <source>
        <dbReference type="SAM" id="MobiDB-lite"/>
    </source>
</evidence>
<feature type="compositionally biased region" description="Basic and acidic residues" evidence="1">
    <location>
        <begin position="138"/>
        <end position="167"/>
    </location>
</feature>
<feature type="compositionally biased region" description="Acidic residues" evidence="1">
    <location>
        <begin position="128"/>
        <end position="137"/>
    </location>
</feature>
<dbReference type="Proteomes" id="UP000410492">
    <property type="component" value="Unassembled WGS sequence"/>
</dbReference>
<evidence type="ECO:0000313" key="2">
    <source>
        <dbReference type="EMBL" id="VEN38501.1"/>
    </source>
</evidence>
<gene>
    <name evidence="2" type="ORF">CALMAC_LOCUS3382</name>
</gene>
<evidence type="ECO:0000313" key="3">
    <source>
        <dbReference type="Proteomes" id="UP000410492"/>
    </source>
</evidence>
<feature type="compositionally biased region" description="Basic and acidic residues" evidence="1">
    <location>
        <begin position="194"/>
        <end position="211"/>
    </location>
</feature>
<feature type="compositionally biased region" description="Basic and acidic residues" evidence="1">
    <location>
        <begin position="60"/>
        <end position="78"/>
    </location>
</feature>
<organism evidence="2 3">
    <name type="scientific">Callosobruchus maculatus</name>
    <name type="common">Southern cowpea weevil</name>
    <name type="synonym">Pulse bruchid</name>
    <dbReference type="NCBI Taxonomy" id="64391"/>
    <lineage>
        <taxon>Eukaryota</taxon>
        <taxon>Metazoa</taxon>
        <taxon>Ecdysozoa</taxon>
        <taxon>Arthropoda</taxon>
        <taxon>Hexapoda</taxon>
        <taxon>Insecta</taxon>
        <taxon>Pterygota</taxon>
        <taxon>Neoptera</taxon>
        <taxon>Endopterygota</taxon>
        <taxon>Coleoptera</taxon>
        <taxon>Polyphaga</taxon>
        <taxon>Cucujiformia</taxon>
        <taxon>Chrysomeloidea</taxon>
        <taxon>Chrysomelidae</taxon>
        <taxon>Bruchinae</taxon>
        <taxon>Bruchini</taxon>
        <taxon>Callosobruchus</taxon>
    </lineage>
</organism>